<comment type="catalytic activity">
    <reaction evidence="1">
        <text>ATP + protein L-histidine = ADP + protein N-phospho-L-histidine.</text>
        <dbReference type="EC" id="2.7.13.3"/>
    </reaction>
</comment>
<feature type="domain" description="PAC" evidence="14">
    <location>
        <begin position="336"/>
        <end position="387"/>
    </location>
</feature>
<protein>
    <recommendedName>
        <fullName evidence="3">histidine kinase</fullName>
        <ecNumber evidence="3">2.7.13.3</ecNumber>
    </recommendedName>
</protein>
<keyword evidence="4" id="KW-0808">Transferase</keyword>
<dbReference type="SUPFAM" id="SSF55785">
    <property type="entry name" value="PYP-like sensor domain (PAS domain)"/>
    <property type="match status" value="2"/>
</dbReference>
<dbReference type="InterPro" id="IPR013656">
    <property type="entry name" value="PAS_4"/>
</dbReference>
<keyword evidence="8" id="KW-0067">ATP-binding</keyword>
<dbReference type="PROSITE" id="PS50109">
    <property type="entry name" value="HIS_KIN"/>
    <property type="match status" value="1"/>
</dbReference>
<dbReference type="SUPFAM" id="SSF52172">
    <property type="entry name" value="CheY-like"/>
    <property type="match status" value="1"/>
</dbReference>
<dbReference type="OrthoDB" id="327291at2157"/>
<dbReference type="PROSITE" id="PS50112">
    <property type="entry name" value="PAS"/>
    <property type="match status" value="2"/>
</dbReference>
<dbReference type="Gene3D" id="3.30.565.10">
    <property type="entry name" value="Histidine kinase-like ATPase, C-terminal domain"/>
    <property type="match status" value="1"/>
</dbReference>
<organism evidence="15 16">
    <name type="scientific">Natrialba hulunbeirensis JCM 10989</name>
    <dbReference type="NCBI Taxonomy" id="1227493"/>
    <lineage>
        <taxon>Archaea</taxon>
        <taxon>Methanobacteriati</taxon>
        <taxon>Methanobacteriota</taxon>
        <taxon>Stenosarchaea group</taxon>
        <taxon>Halobacteria</taxon>
        <taxon>Halobacteriales</taxon>
        <taxon>Natrialbaceae</taxon>
        <taxon>Natrialba</taxon>
    </lineage>
</organism>
<dbReference type="Pfam" id="PF00072">
    <property type="entry name" value="Response_reg"/>
    <property type="match status" value="1"/>
</dbReference>
<keyword evidence="11" id="KW-0472">Membrane</keyword>
<evidence type="ECO:0000256" key="4">
    <source>
        <dbReference type="ARBA" id="ARBA00022679"/>
    </source>
</evidence>
<feature type="domain" description="Histidine kinase" evidence="12">
    <location>
        <begin position="391"/>
        <end position="603"/>
    </location>
</feature>
<dbReference type="PANTHER" id="PTHR42878">
    <property type="entry name" value="TWO-COMPONENT HISTIDINE KINASE"/>
    <property type="match status" value="1"/>
</dbReference>
<keyword evidence="5" id="KW-0812">Transmembrane</keyword>
<dbReference type="InterPro" id="IPR005467">
    <property type="entry name" value="His_kinase_dom"/>
</dbReference>
<dbReference type="Gene3D" id="3.40.50.2300">
    <property type="match status" value="1"/>
</dbReference>
<dbReference type="Pfam" id="PF02518">
    <property type="entry name" value="HATPase_c"/>
    <property type="match status" value="1"/>
</dbReference>
<evidence type="ECO:0000256" key="6">
    <source>
        <dbReference type="ARBA" id="ARBA00022741"/>
    </source>
</evidence>
<dbReference type="Proteomes" id="UP000011519">
    <property type="component" value="Unassembled WGS sequence"/>
</dbReference>
<comment type="caution">
    <text evidence="15">The sequence shown here is derived from an EMBL/GenBank/DDBJ whole genome shotgun (WGS) entry which is preliminary data.</text>
</comment>
<dbReference type="SUPFAM" id="SSF55874">
    <property type="entry name" value="ATPase domain of HSP90 chaperone/DNA topoisomerase II/histidine kinase"/>
    <property type="match status" value="1"/>
</dbReference>
<dbReference type="InterPro" id="IPR011006">
    <property type="entry name" value="CheY-like_superfamily"/>
</dbReference>
<evidence type="ECO:0000256" key="3">
    <source>
        <dbReference type="ARBA" id="ARBA00012438"/>
    </source>
</evidence>
<dbReference type="InterPro" id="IPR050351">
    <property type="entry name" value="BphY/WalK/GraS-like"/>
</dbReference>
<keyword evidence="7 15" id="KW-0418">Kinase</keyword>
<gene>
    <name evidence="15" type="ORF">C483_09664</name>
</gene>
<dbReference type="GO" id="GO:0004673">
    <property type="term" value="F:protein histidine kinase activity"/>
    <property type="evidence" value="ECO:0007669"/>
    <property type="project" value="UniProtKB-EC"/>
</dbReference>
<dbReference type="GO" id="GO:0005524">
    <property type="term" value="F:ATP binding"/>
    <property type="evidence" value="ECO:0007669"/>
    <property type="project" value="UniProtKB-KW"/>
</dbReference>
<dbReference type="Pfam" id="PF08448">
    <property type="entry name" value="PAS_4"/>
    <property type="match status" value="2"/>
</dbReference>
<dbReference type="RefSeq" id="WP_006653138.1">
    <property type="nucleotide sequence ID" value="NZ_AOIM01000026.1"/>
</dbReference>
<dbReference type="CDD" id="cd00130">
    <property type="entry name" value="PAS"/>
    <property type="match status" value="2"/>
</dbReference>
<feature type="domain" description="PAS" evidence="13">
    <location>
        <begin position="262"/>
        <end position="333"/>
    </location>
</feature>
<dbReference type="InterPro" id="IPR000700">
    <property type="entry name" value="PAS-assoc_C"/>
</dbReference>
<keyword evidence="10" id="KW-0902">Two-component regulatory system</keyword>
<dbReference type="PROSITE" id="PS50113">
    <property type="entry name" value="PAC"/>
    <property type="match status" value="1"/>
</dbReference>
<dbReference type="GO" id="GO:0007234">
    <property type="term" value="P:osmosensory signaling via phosphorelay pathway"/>
    <property type="evidence" value="ECO:0007669"/>
    <property type="project" value="TreeGrafter"/>
</dbReference>
<evidence type="ECO:0000256" key="1">
    <source>
        <dbReference type="ARBA" id="ARBA00000085"/>
    </source>
</evidence>
<evidence type="ECO:0000256" key="5">
    <source>
        <dbReference type="ARBA" id="ARBA00022692"/>
    </source>
</evidence>
<evidence type="ECO:0000256" key="9">
    <source>
        <dbReference type="ARBA" id="ARBA00022989"/>
    </source>
</evidence>
<comment type="subcellular location">
    <subcellularLocation>
        <location evidence="2">Membrane</location>
        <topology evidence="2">Multi-pass membrane protein</topology>
    </subcellularLocation>
</comment>
<evidence type="ECO:0000256" key="2">
    <source>
        <dbReference type="ARBA" id="ARBA00004141"/>
    </source>
</evidence>
<dbReference type="NCBIfam" id="TIGR00229">
    <property type="entry name" value="sensory_box"/>
    <property type="match status" value="1"/>
</dbReference>
<keyword evidence="16" id="KW-1185">Reference proteome</keyword>
<evidence type="ECO:0000256" key="10">
    <source>
        <dbReference type="ARBA" id="ARBA00023012"/>
    </source>
</evidence>
<dbReference type="GO" id="GO:0016020">
    <property type="term" value="C:membrane"/>
    <property type="evidence" value="ECO:0007669"/>
    <property type="project" value="UniProtKB-SubCell"/>
</dbReference>
<dbReference type="InterPro" id="IPR000014">
    <property type="entry name" value="PAS"/>
</dbReference>
<dbReference type="PATRIC" id="fig|1227493.4.peg.1920"/>
<dbReference type="SMART" id="SM00091">
    <property type="entry name" value="PAS"/>
    <property type="match status" value="2"/>
</dbReference>
<dbReference type="PANTHER" id="PTHR42878:SF7">
    <property type="entry name" value="SENSOR HISTIDINE KINASE GLRK"/>
    <property type="match status" value="1"/>
</dbReference>
<evidence type="ECO:0000256" key="11">
    <source>
        <dbReference type="ARBA" id="ARBA00023136"/>
    </source>
</evidence>
<name>M0A0D8_9EURY</name>
<dbReference type="InterPro" id="IPR003594">
    <property type="entry name" value="HATPase_dom"/>
</dbReference>
<dbReference type="AlphaFoldDB" id="M0A0D8"/>
<dbReference type="SMART" id="SM00387">
    <property type="entry name" value="HATPase_c"/>
    <property type="match status" value="1"/>
</dbReference>
<evidence type="ECO:0000259" key="12">
    <source>
        <dbReference type="PROSITE" id="PS50109"/>
    </source>
</evidence>
<feature type="domain" description="PAS" evidence="13">
    <location>
        <begin position="152"/>
        <end position="215"/>
    </location>
</feature>
<dbReference type="InterPro" id="IPR036890">
    <property type="entry name" value="HATPase_C_sf"/>
</dbReference>
<reference evidence="15 16" key="1">
    <citation type="journal article" date="2014" name="PLoS Genet.">
        <title>Phylogenetically driven sequencing of extremely halophilic archaea reveals strategies for static and dynamic osmo-response.</title>
        <authorList>
            <person name="Becker E.A."/>
            <person name="Seitzer P.M."/>
            <person name="Tritt A."/>
            <person name="Larsen D."/>
            <person name="Krusor M."/>
            <person name="Yao A.I."/>
            <person name="Wu D."/>
            <person name="Madern D."/>
            <person name="Eisen J.A."/>
            <person name="Darling A.E."/>
            <person name="Facciotti M.T."/>
        </authorList>
    </citation>
    <scope>NUCLEOTIDE SEQUENCE [LARGE SCALE GENOMIC DNA]</scope>
    <source>
        <strain evidence="15 16">JCM 10989</strain>
    </source>
</reference>
<evidence type="ECO:0000313" key="16">
    <source>
        <dbReference type="Proteomes" id="UP000011519"/>
    </source>
</evidence>
<dbReference type="InterPro" id="IPR001789">
    <property type="entry name" value="Sig_transdc_resp-reg_receiver"/>
</dbReference>
<dbReference type="EC" id="2.7.13.3" evidence="3"/>
<evidence type="ECO:0000313" key="15">
    <source>
        <dbReference type="EMBL" id="ELY91796.1"/>
    </source>
</evidence>
<evidence type="ECO:0000256" key="8">
    <source>
        <dbReference type="ARBA" id="ARBA00022840"/>
    </source>
</evidence>
<dbReference type="STRING" id="1227493.C483_09664"/>
<proteinExistence type="predicted"/>
<sequence length="606" mass="67190">MTSIPSALHDLAETATVLQVGAGRPLTSYPTVHTVADVFLTVQRESNPSDALARLETTSVDCVVTNHNPPTLDALELLTTIRDDHPALPVILFPDDGSEALASEAIAADVTGYVPQSSATAGHQLVEQIAEATTAYEHRQLRHQLDQNPAVLLERISDGIIVLDETWAVTYANDGAQEFFQRPSSELIGQRLQDLVPEVVETTFYDHYRDVMANGGSKRIEEYYEPLDRWYAEYIYPTGNGLTIIFENITAKKERQLELEETTAQLHGLLDSIEAAIWIRDTDSQFVLLNQEYRTRYGIDPTEPIAGKPPEALFPDDVAAEIRVHDQHVLEQGSSQTFEEKRLTSAGYRTYLTRITPLFDDDGTLYATCGVSSEITEQKRTEQHLDVLNRILRHNLRNDMQIIHGYATELVASLEEPERAVAEQIQQQSTELTDLAHDAGAVNRLLSQPLDMQSISLQSVLTAVVTDLRATYPEAILRLDVPPSATVAADRQLLTLVCKHALENGIEHTETDPPEVHVTTAPTEGARLELLITDNGPGIPTRDRTAVLEETISTTTHSSGLGLWIMKWGITRLGGTLTIDHCGEQEQEQEQGTRVSLELRTDIDSD</sequence>
<dbReference type="GO" id="GO:0030295">
    <property type="term" value="F:protein kinase activator activity"/>
    <property type="evidence" value="ECO:0007669"/>
    <property type="project" value="TreeGrafter"/>
</dbReference>
<evidence type="ECO:0000256" key="7">
    <source>
        <dbReference type="ARBA" id="ARBA00022777"/>
    </source>
</evidence>
<evidence type="ECO:0000259" key="13">
    <source>
        <dbReference type="PROSITE" id="PS50112"/>
    </source>
</evidence>
<dbReference type="Gene3D" id="3.30.450.20">
    <property type="entry name" value="PAS domain"/>
    <property type="match status" value="2"/>
</dbReference>
<dbReference type="GO" id="GO:0000156">
    <property type="term" value="F:phosphorelay response regulator activity"/>
    <property type="evidence" value="ECO:0007669"/>
    <property type="project" value="TreeGrafter"/>
</dbReference>
<keyword evidence="6" id="KW-0547">Nucleotide-binding</keyword>
<keyword evidence="9" id="KW-1133">Transmembrane helix</keyword>
<evidence type="ECO:0000259" key="14">
    <source>
        <dbReference type="PROSITE" id="PS50113"/>
    </source>
</evidence>
<dbReference type="EMBL" id="AOIM01000026">
    <property type="protein sequence ID" value="ELY91796.1"/>
    <property type="molecule type" value="Genomic_DNA"/>
</dbReference>
<dbReference type="InterPro" id="IPR035965">
    <property type="entry name" value="PAS-like_dom_sf"/>
</dbReference>
<accession>M0A0D8</accession>